<organism evidence="1 2">
    <name type="scientific">Candidatus Opimibacter skivensis</name>
    <dbReference type="NCBI Taxonomy" id="2982028"/>
    <lineage>
        <taxon>Bacteria</taxon>
        <taxon>Pseudomonadati</taxon>
        <taxon>Bacteroidota</taxon>
        <taxon>Saprospiria</taxon>
        <taxon>Saprospirales</taxon>
        <taxon>Saprospiraceae</taxon>
        <taxon>Candidatus Opimibacter</taxon>
    </lineage>
</organism>
<name>A0A9D7XS28_9BACT</name>
<evidence type="ECO:0000313" key="1">
    <source>
        <dbReference type="EMBL" id="MBK9982033.1"/>
    </source>
</evidence>
<reference evidence="1 2" key="1">
    <citation type="submission" date="2020-10" db="EMBL/GenBank/DDBJ databases">
        <title>Connecting structure to function with the recovery of over 1000 high-quality activated sludge metagenome-assembled genomes encoding full-length rRNA genes using long-read sequencing.</title>
        <authorList>
            <person name="Singleton C.M."/>
            <person name="Petriglieri F."/>
            <person name="Kristensen J.M."/>
            <person name="Kirkegaard R.H."/>
            <person name="Michaelsen T.Y."/>
            <person name="Andersen M.H."/>
            <person name="Karst S.M."/>
            <person name="Dueholm M.S."/>
            <person name="Nielsen P.H."/>
            <person name="Albertsen M."/>
        </authorList>
    </citation>
    <scope>NUCLEOTIDE SEQUENCE [LARGE SCALE GENOMIC DNA]</scope>
    <source>
        <strain evidence="1">Ribe_18-Q3-R11-54_MAXAC.273</strain>
    </source>
</reference>
<dbReference type="AlphaFoldDB" id="A0A9D7XS28"/>
<protein>
    <submittedName>
        <fullName evidence="1">Uncharacterized protein</fullName>
    </submittedName>
</protein>
<dbReference type="Proteomes" id="UP000808337">
    <property type="component" value="Unassembled WGS sequence"/>
</dbReference>
<sequence>MKIGSDKGNITPANANIDINKKYAEVIGFNQTSREDLESRFGITDKIRDVLLIKIAEFDELIPKR</sequence>
<comment type="caution">
    <text evidence="1">The sequence shown here is derived from an EMBL/GenBank/DDBJ whole genome shotgun (WGS) entry which is preliminary data.</text>
</comment>
<gene>
    <name evidence="1" type="ORF">IPP15_06325</name>
</gene>
<dbReference type="EMBL" id="JADKGY010000001">
    <property type="protein sequence ID" value="MBK9982033.1"/>
    <property type="molecule type" value="Genomic_DNA"/>
</dbReference>
<proteinExistence type="predicted"/>
<evidence type="ECO:0000313" key="2">
    <source>
        <dbReference type="Proteomes" id="UP000808337"/>
    </source>
</evidence>
<accession>A0A9D7XS28</accession>